<dbReference type="Proteomes" id="UP001165962">
    <property type="component" value="Unassembled WGS sequence"/>
</dbReference>
<evidence type="ECO:0000256" key="3">
    <source>
        <dbReference type="ARBA" id="ARBA00022679"/>
    </source>
</evidence>
<sequence length="401" mass="45404">MAKREKMLILTGSLGDGHNKAAQAIIEAARFYRPDVEVEVVDFLEWTHPYLHSVGKYCYIQWVKSLPSVYGYLYSKTRDVNTLSNWFKRMRSFSTNRMLELLHEHNPTEVVSTFPGAAAAMSYLKSNGLTSVPTVTVLTDYTDHSYWIHPSTDRYLVGAEHVKQKLLRYRIPEHRIVVTGIPIRLPFTLTYDRLVLRDKHHLDRMMPTVLVMGGGHGLIGKQLMSVLQEKVLSAPVQFIFVCGRNKKLKQWLEDELQGTNIPHRVIITGFVDHVHELMALSDLIVTKPGGLTVSEALALELPMMLYKPIPGQEQDNAAYLVGLGAAMEAKNAADLKNQLLQVIQNQSLLLKLKRNARLSHLKERALHTLNAILETKSRYKVVREKNQLTYANATVALSSVD</sequence>
<reference evidence="6" key="1">
    <citation type="submission" date="2020-03" db="EMBL/GenBank/DDBJ databases">
        <title>Draft sequencing of Paenibacilllus sp. S3N08.</title>
        <authorList>
            <person name="Kim D.-U."/>
        </authorList>
    </citation>
    <scope>NUCLEOTIDE SEQUENCE</scope>
    <source>
        <strain evidence="6">S3N08</strain>
    </source>
</reference>
<protein>
    <submittedName>
        <fullName evidence="6">Glycosyltransferase</fullName>
    </submittedName>
</protein>
<feature type="domain" description="Glycosyl transferase family 1" evidence="4">
    <location>
        <begin position="227"/>
        <end position="357"/>
    </location>
</feature>
<evidence type="ECO:0000313" key="7">
    <source>
        <dbReference type="Proteomes" id="UP001165962"/>
    </source>
</evidence>
<dbReference type="SUPFAM" id="SSF53756">
    <property type="entry name" value="UDP-Glycosyltransferase/glycogen phosphorylase"/>
    <property type="match status" value="1"/>
</dbReference>
<accession>A0ABX0IYD7</accession>
<evidence type="ECO:0000256" key="2">
    <source>
        <dbReference type="ARBA" id="ARBA00022676"/>
    </source>
</evidence>
<comment type="similarity">
    <text evidence="1">Belongs to the glycosyltransferase 28 family.</text>
</comment>
<dbReference type="Pfam" id="PF00534">
    <property type="entry name" value="Glycos_transf_1"/>
    <property type="match status" value="1"/>
</dbReference>
<dbReference type="InterPro" id="IPR001296">
    <property type="entry name" value="Glyco_trans_1"/>
</dbReference>
<evidence type="ECO:0000313" key="6">
    <source>
        <dbReference type="EMBL" id="NHN28240.1"/>
    </source>
</evidence>
<proteinExistence type="inferred from homology"/>
<dbReference type="Pfam" id="PF06925">
    <property type="entry name" value="MGDG_synth"/>
    <property type="match status" value="1"/>
</dbReference>
<dbReference type="InterPro" id="IPR009695">
    <property type="entry name" value="Diacylglyc_glucosyltr_N"/>
</dbReference>
<keyword evidence="7" id="KW-1185">Reference proteome</keyword>
<keyword evidence="3" id="KW-0808">Transferase</keyword>
<dbReference type="InterPro" id="IPR050519">
    <property type="entry name" value="Glycosyltransf_28_UgtP"/>
</dbReference>
<feature type="domain" description="Diacylglycerol glucosyltransferase N-terminal" evidence="5">
    <location>
        <begin position="18"/>
        <end position="183"/>
    </location>
</feature>
<evidence type="ECO:0000256" key="1">
    <source>
        <dbReference type="ARBA" id="ARBA00006962"/>
    </source>
</evidence>
<dbReference type="EMBL" id="JAAOIW010000001">
    <property type="protein sequence ID" value="NHN28240.1"/>
    <property type="molecule type" value="Genomic_DNA"/>
</dbReference>
<organism evidence="6 7">
    <name type="scientific">Paenibacillus agricola</name>
    <dbReference type="NCBI Taxonomy" id="2716264"/>
    <lineage>
        <taxon>Bacteria</taxon>
        <taxon>Bacillati</taxon>
        <taxon>Bacillota</taxon>
        <taxon>Bacilli</taxon>
        <taxon>Bacillales</taxon>
        <taxon>Paenibacillaceae</taxon>
        <taxon>Paenibacillus</taxon>
    </lineage>
</organism>
<evidence type="ECO:0000259" key="5">
    <source>
        <dbReference type="Pfam" id="PF06925"/>
    </source>
</evidence>
<comment type="caution">
    <text evidence="6">The sequence shown here is derived from an EMBL/GenBank/DDBJ whole genome shotgun (WGS) entry which is preliminary data.</text>
</comment>
<gene>
    <name evidence="6" type="ORF">G9U52_00185</name>
</gene>
<evidence type="ECO:0000259" key="4">
    <source>
        <dbReference type="Pfam" id="PF00534"/>
    </source>
</evidence>
<dbReference type="Gene3D" id="3.40.50.2000">
    <property type="entry name" value="Glycogen Phosphorylase B"/>
    <property type="match status" value="1"/>
</dbReference>
<dbReference type="PANTHER" id="PTHR43025:SF3">
    <property type="entry name" value="MONOGALACTOSYLDIACYLGLYCEROL SYNTHASE 1, CHLOROPLASTIC"/>
    <property type="match status" value="1"/>
</dbReference>
<name>A0ABX0IYD7_9BACL</name>
<keyword evidence="2" id="KW-0328">Glycosyltransferase</keyword>
<dbReference type="RefSeq" id="WP_166144410.1">
    <property type="nucleotide sequence ID" value="NZ_JAAOIW010000001.1"/>
</dbReference>
<dbReference type="PANTHER" id="PTHR43025">
    <property type="entry name" value="MONOGALACTOSYLDIACYLGLYCEROL SYNTHASE"/>
    <property type="match status" value="1"/>
</dbReference>